<dbReference type="Pfam" id="PF13829">
    <property type="entry name" value="DUF4191"/>
    <property type="match status" value="1"/>
</dbReference>
<reference evidence="4" key="1">
    <citation type="journal article" date="2019" name="Int. J. Syst. Evol. Microbiol.">
        <title>The Global Catalogue of Microorganisms (GCM) 10K type strain sequencing project: providing services to taxonomists for standard genome sequencing and annotation.</title>
        <authorList>
            <consortium name="The Broad Institute Genomics Platform"/>
            <consortium name="The Broad Institute Genome Sequencing Center for Infectious Disease"/>
            <person name="Wu L."/>
            <person name="Ma J."/>
        </authorList>
    </citation>
    <scope>NUCLEOTIDE SEQUENCE [LARGE SCALE GENOMIC DNA]</scope>
    <source>
        <strain evidence="4">JCM 17130</strain>
    </source>
</reference>
<gene>
    <name evidence="3" type="ORF">ACFSE6_14530</name>
</gene>
<feature type="region of interest" description="Disordered" evidence="1">
    <location>
        <begin position="221"/>
        <end position="242"/>
    </location>
</feature>
<dbReference type="RefSeq" id="WP_388008590.1">
    <property type="nucleotide sequence ID" value="NZ_JBHUEE010000008.1"/>
</dbReference>
<sequence length="242" mass="26870">MARKKSETDTTASGATKPEKKQRWYHNVRDAYRLTRQVYPAITWMLLGTFVLIMAVALAIGFAWGHPIYMTFFGLLVSLTLMMVVLSVQTRKASYRQIDGRPGAAGAVLGQIRRGWNVEQEPVAVNPRTQDMVFRMIGRPGIVLVSEGPSHRVSRMLADEKRKVSRVAPNVPVHLIQYGNDDGQVPISKLMGSVRKLDKKLTAAEVAQVGKRMQALGSAKLPVPKGIDPMRARPDRKAVKGR</sequence>
<comment type="caution">
    <text evidence="3">The sequence shown here is derived from an EMBL/GenBank/DDBJ whole genome shotgun (WGS) entry which is preliminary data.</text>
</comment>
<keyword evidence="4" id="KW-1185">Reference proteome</keyword>
<keyword evidence="2" id="KW-0812">Transmembrane</keyword>
<feature type="region of interest" description="Disordered" evidence="1">
    <location>
        <begin position="1"/>
        <end position="21"/>
    </location>
</feature>
<feature type="transmembrane region" description="Helical" evidence="2">
    <location>
        <begin position="68"/>
        <end position="88"/>
    </location>
</feature>
<proteinExistence type="predicted"/>
<keyword evidence="2" id="KW-0472">Membrane</keyword>
<name>A0ABW4L640_9MICO</name>
<protein>
    <submittedName>
        <fullName evidence="3">DUF4191 domain-containing protein</fullName>
    </submittedName>
</protein>
<feature type="transmembrane region" description="Helical" evidence="2">
    <location>
        <begin position="38"/>
        <end position="62"/>
    </location>
</feature>
<evidence type="ECO:0000313" key="3">
    <source>
        <dbReference type="EMBL" id="MFD1719058.1"/>
    </source>
</evidence>
<dbReference type="Proteomes" id="UP001597277">
    <property type="component" value="Unassembled WGS sequence"/>
</dbReference>
<accession>A0ABW4L640</accession>
<keyword evidence="2" id="KW-1133">Transmembrane helix</keyword>
<organism evidence="3 4">
    <name type="scientific">Georgenia deserti</name>
    <dbReference type="NCBI Taxonomy" id="2093781"/>
    <lineage>
        <taxon>Bacteria</taxon>
        <taxon>Bacillati</taxon>
        <taxon>Actinomycetota</taxon>
        <taxon>Actinomycetes</taxon>
        <taxon>Micrococcales</taxon>
        <taxon>Bogoriellaceae</taxon>
        <taxon>Georgenia</taxon>
    </lineage>
</organism>
<feature type="compositionally biased region" description="Basic and acidic residues" evidence="1">
    <location>
        <begin position="228"/>
        <end position="242"/>
    </location>
</feature>
<dbReference type="EMBL" id="JBHUEE010000008">
    <property type="protein sequence ID" value="MFD1719058.1"/>
    <property type="molecule type" value="Genomic_DNA"/>
</dbReference>
<evidence type="ECO:0000256" key="1">
    <source>
        <dbReference type="SAM" id="MobiDB-lite"/>
    </source>
</evidence>
<dbReference type="InterPro" id="IPR025445">
    <property type="entry name" value="DUF4191"/>
</dbReference>
<evidence type="ECO:0000313" key="4">
    <source>
        <dbReference type="Proteomes" id="UP001597277"/>
    </source>
</evidence>
<evidence type="ECO:0000256" key="2">
    <source>
        <dbReference type="SAM" id="Phobius"/>
    </source>
</evidence>